<feature type="transmembrane region" description="Helical" evidence="1">
    <location>
        <begin position="81"/>
        <end position="102"/>
    </location>
</feature>
<keyword evidence="1" id="KW-1133">Transmembrane helix</keyword>
<evidence type="ECO:0000313" key="3">
    <source>
        <dbReference type="Proteomes" id="UP001497516"/>
    </source>
</evidence>
<proteinExistence type="predicted"/>
<name>A0AAV2GSQ6_9ROSI</name>
<protein>
    <submittedName>
        <fullName evidence="2">Uncharacterized protein</fullName>
    </submittedName>
</protein>
<evidence type="ECO:0000313" key="2">
    <source>
        <dbReference type="EMBL" id="CAL1412400.1"/>
    </source>
</evidence>
<dbReference type="AlphaFoldDB" id="A0AAV2GSQ6"/>
<reference evidence="2 3" key="1">
    <citation type="submission" date="2024-04" db="EMBL/GenBank/DDBJ databases">
        <authorList>
            <person name="Fracassetti M."/>
        </authorList>
    </citation>
    <scope>NUCLEOTIDE SEQUENCE [LARGE SCALE GENOMIC DNA]</scope>
</reference>
<sequence>MGKDDEYDEQKTIAPYLGILDPLGNGKATEVTPGNEVCIESVSTLLRPNLNENRLNDEGGCVGCKGYGNGSFTVEASGFGSLLRCNSIVLLLISLQICLVLWKR</sequence>
<gene>
    <name evidence="2" type="ORF">LTRI10_LOCUS51699</name>
</gene>
<dbReference type="Proteomes" id="UP001497516">
    <property type="component" value="Chromosome 9"/>
</dbReference>
<dbReference type="EMBL" id="OZ034822">
    <property type="protein sequence ID" value="CAL1412400.1"/>
    <property type="molecule type" value="Genomic_DNA"/>
</dbReference>
<accession>A0AAV2GSQ6</accession>
<keyword evidence="1" id="KW-0812">Transmembrane</keyword>
<organism evidence="2 3">
    <name type="scientific">Linum trigynum</name>
    <dbReference type="NCBI Taxonomy" id="586398"/>
    <lineage>
        <taxon>Eukaryota</taxon>
        <taxon>Viridiplantae</taxon>
        <taxon>Streptophyta</taxon>
        <taxon>Embryophyta</taxon>
        <taxon>Tracheophyta</taxon>
        <taxon>Spermatophyta</taxon>
        <taxon>Magnoliopsida</taxon>
        <taxon>eudicotyledons</taxon>
        <taxon>Gunneridae</taxon>
        <taxon>Pentapetalae</taxon>
        <taxon>rosids</taxon>
        <taxon>fabids</taxon>
        <taxon>Malpighiales</taxon>
        <taxon>Linaceae</taxon>
        <taxon>Linum</taxon>
    </lineage>
</organism>
<keyword evidence="3" id="KW-1185">Reference proteome</keyword>
<evidence type="ECO:0000256" key="1">
    <source>
        <dbReference type="SAM" id="Phobius"/>
    </source>
</evidence>
<keyword evidence="1" id="KW-0472">Membrane</keyword>